<reference evidence="1 4" key="2">
    <citation type="submission" date="2020-06" db="EMBL/GenBank/DDBJ databases">
        <authorList>
            <consortium name="Pathogen Informatics"/>
        </authorList>
    </citation>
    <scope>NUCLEOTIDE SEQUENCE [LARGE SCALE GENOMIC DNA]</scope>
    <source>
        <strain evidence="1 4">MOS222</strain>
    </source>
</reference>
<accession>A0A2S6DAS6</accession>
<dbReference type="EMBL" id="LNJK01000011">
    <property type="protein sequence ID" value="OWT14388.1"/>
    <property type="molecule type" value="Genomic_DNA"/>
</dbReference>
<sequence length="106" mass="12327">MKFEWLFKQPISIKAVVKTGGIILRVNEVKKKEIPFDVISFSHPELSKYEKSNEPKKYTMHELKLSTEEKEKIIDETVEGATEDFELAEMNKQVHEYAESPSIVKI</sequence>
<evidence type="ECO:0000313" key="4">
    <source>
        <dbReference type="Proteomes" id="UP000507408"/>
    </source>
</evidence>
<dbReference type="AlphaFoldDB" id="A0A2S6DAS6"/>
<dbReference type="Proteomes" id="UP000197894">
    <property type="component" value="Unassembled WGS sequence"/>
</dbReference>
<evidence type="ECO:0000313" key="3">
    <source>
        <dbReference type="Proteomes" id="UP000197894"/>
    </source>
</evidence>
<evidence type="ECO:0000313" key="2">
    <source>
        <dbReference type="EMBL" id="OWT14388.1"/>
    </source>
</evidence>
<name>A0A2S6DAS6_STAAU</name>
<dbReference type="RefSeq" id="WP_002869612.1">
    <property type="nucleotide sequence ID" value="NZ_BQZG01000004.1"/>
</dbReference>
<proteinExistence type="predicted"/>
<evidence type="ECO:0000313" key="1">
    <source>
        <dbReference type="EMBL" id="CAC8531091.1"/>
    </source>
</evidence>
<dbReference type="EMBL" id="CAIIKR010000007">
    <property type="protein sequence ID" value="CAC8531091.1"/>
    <property type="molecule type" value="Genomic_DNA"/>
</dbReference>
<organism evidence="1 4">
    <name type="scientific">Staphylococcus aureus</name>
    <dbReference type="NCBI Taxonomy" id="1280"/>
    <lineage>
        <taxon>Bacteria</taxon>
        <taxon>Bacillati</taxon>
        <taxon>Bacillota</taxon>
        <taxon>Bacilli</taxon>
        <taxon>Bacillales</taxon>
        <taxon>Staphylococcaceae</taxon>
        <taxon>Staphylococcus</taxon>
    </lineage>
</organism>
<dbReference type="Proteomes" id="UP000507408">
    <property type="component" value="Unassembled WGS sequence"/>
</dbReference>
<gene>
    <name evidence="2" type="ORF">AS572_12645</name>
    <name evidence="1" type="ORF">SAMEA70245418_02313</name>
</gene>
<protein>
    <submittedName>
        <fullName evidence="1">Uncharacterized protein</fullName>
    </submittedName>
</protein>
<reference evidence="2 3" key="1">
    <citation type="journal article" date="2017" name="BMC Genomics">
        <title>Prophages and adaptation of Staphylococcus aureus ST398 to the human clinic.</title>
        <authorList>
            <consortium name="Regional Infection Control Group of the Centre Region"/>
            <person name="Diene S.M."/>
            <person name="Corvaglia A.R."/>
            <person name="Francois P."/>
            <person name="van der Mee-Marquet N."/>
        </authorList>
    </citation>
    <scope>NUCLEOTIDE SEQUENCE [LARGE SCALE GENOMIC DNA]</scope>
    <source>
        <strain evidence="2 3">SA13-246</strain>
    </source>
</reference>
<comment type="caution">
    <text evidence="1">The sequence shown here is derived from an EMBL/GenBank/DDBJ whole genome shotgun (WGS) entry which is preliminary data.</text>
</comment>